<dbReference type="InterPro" id="IPR019008">
    <property type="entry name" value="Beta_sandwich_EMC7"/>
</dbReference>
<dbReference type="AlphaFoldDB" id="A0A9X6NFA9"/>
<dbReference type="Proteomes" id="UP000192578">
    <property type="component" value="Unassembled WGS sequence"/>
</dbReference>
<dbReference type="InterPro" id="IPR013784">
    <property type="entry name" value="Carb-bd-like_fold"/>
</dbReference>
<evidence type="ECO:0000256" key="1">
    <source>
        <dbReference type="ARBA" id="ARBA00004167"/>
    </source>
</evidence>
<keyword evidence="4 8" id="KW-0732">Signal</keyword>
<evidence type="ECO:0000256" key="6">
    <source>
        <dbReference type="ARBA" id="ARBA00023136"/>
    </source>
</evidence>
<name>A0A9X6NFA9_HYPEX</name>
<evidence type="ECO:0000256" key="7">
    <source>
        <dbReference type="SAM" id="MobiDB-lite"/>
    </source>
</evidence>
<feature type="signal peptide" evidence="8">
    <location>
        <begin position="1"/>
        <end position="22"/>
    </location>
</feature>
<proteinExistence type="inferred from homology"/>
<feature type="domain" description="ER membrane protein complex subunit 7 beta-sandwich" evidence="9">
    <location>
        <begin position="68"/>
        <end position="173"/>
    </location>
</feature>
<evidence type="ECO:0000313" key="10">
    <source>
        <dbReference type="EMBL" id="OWA53127.1"/>
    </source>
</evidence>
<evidence type="ECO:0000256" key="5">
    <source>
        <dbReference type="ARBA" id="ARBA00022989"/>
    </source>
</evidence>
<evidence type="ECO:0000256" key="3">
    <source>
        <dbReference type="ARBA" id="ARBA00022692"/>
    </source>
</evidence>
<dbReference type="Pfam" id="PF09430">
    <property type="entry name" value="EMC7_beta-sandw"/>
    <property type="match status" value="1"/>
</dbReference>
<dbReference type="GO" id="GO:0072546">
    <property type="term" value="C:EMC complex"/>
    <property type="evidence" value="ECO:0007669"/>
    <property type="project" value="TreeGrafter"/>
</dbReference>
<protein>
    <submittedName>
        <fullName evidence="10">ER membrane protein complex subunit 7</fullName>
    </submittedName>
</protein>
<organism evidence="10 11">
    <name type="scientific">Hypsibius exemplaris</name>
    <name type="common">Freshwater tardigrade</name>
    <dbReference type="NCBI Taxonomy" id="2072580"/>
    <lineage>
        <taxon>Eukaryota</taxon>
        <taxon>Metazoa</taxon>
        <taxon>Ecdysozoa</taxon>
        <taxon>Tardigrada</taxon>
        <taxon>Eutardigrada</taxon>
        <taxon>Parachela</taxon>
        <taxon>Hypsibioidea</taxon>
        <taxon>Hypsibiidae</taxon>
        <taxon>Hypsibius</taxon>
    </lineage>
</organism>
<keyword evidence="11" id="KW-1185">Reference proteome</keyword>
<evidence type="ECO:0000256" key="4">
    <source>
        <dbReference type="ARBA" id="ARBA00022729"/>
    </source>
</evidence>
<evidence type="ECO:0000256" key="8">
    <source>
        <dbReference type="SAM" id="SignalP"/>
    </source>
</evidence>
<reference evidence="11" key="1">
    <citation type="submission" date="2017-01" db="EMBL/GenBank/DDBJ databases">
        <title>Comparative genomics of anhydrobiosis in the tardigrade Hypsibius dujardini.</title>
        <authorList>
            <person name="Yoshida Y."/>
            <person name="Koutsovoulos G."/>
            <person name="Laetsch D."/>
            <person name="Stevens L."/>
            <person name="Kumar S."/>
            <person name="Horikawa D."/>
            <person name="Ishino K."/>
            <person name="Komine S."/>
            <person name="Tomita M."/>
            <person name="Blaxter M."/>
            <person name="Arakawa K."/>
        </authorList>
    </citation>
    <scope>NUCLEOTIDE SEQUENCE [LARGE SCALE GENOMIC DNA]</scope>
    <source>
        <strain evidence="11">Z151</strain>
    </source>
</reference>
<keyword evidence="3" id="KW-0812">Transmembrane</keyword>
<keyword evidence="6" id="KW-0472">Membrane</keyword>
<dbReference type="PANTHER" id="PTHR13605">
    <property type="entry name" value="ER MEMBRANE PROTEIN COMPLEX SUBUNIT 7"/>
    <property type="match status" value="1"/>
</dbReference>
<keyword evidence="5" id="KW-1133">Transmembrane helix</keyword>
<dbReference type="PANTHER" id="PTHR13605:SF4">
    <property type="entry name" value="ER MEMBRANE PROTEIN COMPLEX SUBUNIT 7"/>
    <property type="match status" value="1"/>
</dbReference>
<evidence type="ECO:0000256" key="2">
    <source>
        <dbReference type="ARBA" id="ARBA00008880"/>
    </source>
</evidence>
<dbReference type="OrthoDB" id="27095at2759"/>
<dbReference type="EMBL" id="MTYJ01000304">
    <property type="protein sequence ID" value="OWA53127.1"/>
    <property type="molecule type" value="Genomic_DNA"/>
</dbReference>
<dbReference type="SUPFAM" id="SSF49452">
    <property type="entry name" value="Starch-binding domain-like"/>
    <property type="match status" value="1"/>
</dbReference>
<comment type="similarity">
    <text evidence="2">Belongs to the EMC7 family.</text>
</comment>
<feature type="compositionally biased region" description="Polar residues" evidence="7">
    <location>
        <begin position="199"/>
        <end position="210"/>
    </location>
</feature>
<sequence length="245" mass="27543">MIFNIRYPLFIVTCVLFKAAHGSEDEQQQRDSSSPSPRTPFTDSDLFTIEGKLVYVKSQDTKSIDGIRTKISADGEEHFGFLSEDRESFTISGVPPGSYLIEVYHPEFIFETARVDVSSKGKFRARRPDSFDSSAQNQLAYPLRLKLLRKATYFQAKEAWRMTDILMNPMVLMMILPLVVLMGIPKLMSQIDPDASKDMQSAITNQPTDFSSLMSSLLGGGPPAPPPRQAITSKKPERRERKRSG</sequence>
<gene>
    <name evidence="10" type="ORF">BV898_17560</name>
</gene>
<dbReference type="Gene3D" id="2.60.40.1120">
    <property type="entry name" value="Carboxypeptidase-like, regulatory domain"/>
    <property type="match status" value="1"/>
</dbReference>
<evidence type="ECO:0000259" key="9">
    <source>
        <dbReference type="Pfam" id="PF09430"/>
    </source>
</evidence>
<comment type="caution">
    <text evidence="10">The sequence shown here is derived from an EMBL/GenBank/DDBJ whole genome shotgun (WGS) entry which is preliminary data.</text>
</comment>
<feature type="chain" id="PRO_5040805335" evidence="8">
    <location>
        <begin position="23"/>
        <end position="245"/>
    </location>
</feature>
<feature type="compositionally biased region" description="Low complexity" evidence="7">
    <location>
        <begin position="30"/>
        <end position="44"/>
    </location>
</feature>
<dbReference type="GO" id="GO:0030246">
    <property type="term" value="F:carbohydrate binding"/>
    <property type="evidence" value="ECO:0007669"/>
    <property type="project" value="InterPro"/>
</dbReference>
<comment type="subcellular location">
    <subcellularLocation>
        <location evidence="1">Membrane</location>
        <topology evidence="1">Single-pass membrane protein</topology>
    </subcellularLocation>
</comment>
<feature type="region of interest" description="Disordered" evidence="7">
    <location>
        <begin position="24"/>
        <end position="44"/>
    </location>
</feature>
<dbReference type="InterPro" id="IPR039163">
    <property type="entry name" value="EMC7"/>
</dbReference>
<accession>A0A9X6NFA9</accession>
<feature type="region of interest" description="Disordered" evidence="7">
    <location>
        <begin position="199"/>
        <end position="245"/>
    </location>
</feature>
<evidence type="ECO:0000313" key="11">
    <source>
        <dbReference type="Proteomes" id="UP000192578"/>
    </source>
</evidence>